<keyword evidence="1" id="KW-1133">Transmembrane helix</keyword>
<dbReference type="EMBL" id="CAJNON010001859">
    <property type="protein sequence ID" value="CAF1489200.1"/>
    <property type="molecule type" value="Genomic_DNA"/>
</dbReference>
<dbReference type="EMBL" id="CAJOAZ010004443">
    <property type="protein sequence ID" value="CAF4059412.1"/>
    <property type="molecule type" value="Genomic_DNA"/>
</dbReference>
<dbReference type="Proteomes" id="UP000663881">
    <property type="component" value="Unassembled WGS sequence"/>
</dbReference>
<evidence type="ECO:0000256" key="1">
    <source>
        <dbReference type="SAM" id="Phobius"/>
    </source>
</evidence>
<feature type="transmembrane region" description="Helical" evidence="1">
    <location>
        <begin position="7"/>
        <end position="26"/>
    </location>
</feature>
<sequence>MFDISSSIFAYFIINSITIIVLASIGELPANDVIVNIDKGYALRRIGTYSPNIMEEVVHTFISLDNFCALQTTDAVCKYTSASTTTNIMELTTMITSKHGRDISFTYDRENVSNIIGIDLNHILVQHKPNEFLRNTKSSVHFVNNKFQYYNDDEKALSSTSSMNTIDKYNDILRFRPTSVDKVIKQINNNRISFEHLSLDDLKIFLELVFSNIDNSYKINDVEESLSIFNQLIVGQSVYALRYCAISRQHSLSSKPCLAISTLFLRNPTNSLLMYSIYQFIPLPIVVEGEKYVYSNFPKVIGINKIDQSLIVWGNELENNECLFTPIVLCHNKPISLLLSQSSCLSQLFDDHQSVTSMCDVTRTSNIEQGIMHIDNGLWLFYNIHITQYCQVQSTLNQWIETISINEAAIVRIPCDKILICSNFQLPVTTCKANRVIVTPSFTFGTQNLPYFIVPIKNMTQMLVAAYRTQLTKSIKELMLTFSTKEFESTERHIQLAIYILSSICGIFAMIIAYFCKFIKCKQPRQMNELRSQIEDIIDL</sequence>
<dbReference type="Proteomes" id="UP000663845">
    <property type="component" value="Unassembled WGS sequence"/>
</dbReference>
<protein>
    <submittedName>
        <fullName evidence="5">Uncharacterized protein</fullName>
    </submittedName>
</protein>
<accession>A0A819LA08</accession>
<dbReference type="AlphaFoldDB" id="A0A819LA08"/>
<evidence type="ECO:0000313" key="5">
    <source>
        <dbReference type="EMBL" id="CAF3960955.1"/>
    </source>
</evidence>
<gene>
    <name evidence="2" type="ORF">IZO911_LOCUS43025</name>
    <name evidence="3" type="ORF">JYZ213_LOCUS42470</name>
    <name evidence="7" type="ORF">KXQ929_LOCUS33326</name>
    <name evidence="5" type="ORF">OKA104_LOCUS27530</name>
    <name evidence="6" type="ORF">OXD698_LOCUS33029</name>
    <name evidence="4" type="ORF">VCS650_LOCUS41606</name>
</gene>
<dbReference type="Proteomes" id="UP000663860">
    <property type="component" value="Unassembled WGS sequence"/>
</dbReference>
<keyword evidence="1" id="KW-0472">Membrane</keyword>
<keyword evidence="1" id="KW-0812">Transmembrane</keyword>
<feature type="transmembrane region" description="Helical" evidence="1">
    <location>
        <begin position="496"/>
        <end position="516"/>
    </location>
</feature>
<reference evidence="5" key="1">
    <citation type="submission" date="2021-02" db="EMBL/GenBank/DDBJ databases">
        <authorList>
            <person name="Nowell W R."/>
        </authorList>
    </citation>
    <scope>NUCLEOTIDE SEQUENCE</scope>
</reference>
<dbReference type="OrthoDB" id="10053732at2759"/>
<dbReference type="EMBL" id="CAJNOE010002003">
    <property type="protein sequence ID" value="CAF1462912.1"/>
    <property type="molecule type" value="Genomic_DNA"/>
</dbReference>
<evidence type="ECO:0000313" key="4">
    <source>
        <dbReference type="EMBL" id="CAF1489200.1"/>
    </source>
</evidence>
<name>A0A819LA08_9BILA</name>
<dbReference type="EMBL" id="CAJOBB010004242">
    <property type="protein sequence ID" value="CAF4080661.1"/>
    <property type="molecule type" value="Genomic_DNA"/>
</dbReference>
<evidence type="ECO:0000313" key="7">
    <source>
        <dbReference type="EMBL" id="CAF4080661.1"/>
    </source>
</evidence>
<dbReference type="Proteomes" id="UP000663868">
    <property type="component" value="Unassembled WGS sequence"/>
</dbReference>
<evidence type="ECO:0000313" key="6">
    <source>
        <dbReference type="EMBL" id="CAF4059412.1"/>
    </source>
</evidence>
<dbReference type="Proteomes" id="UP000663844">
    <property type="component" value="Unassembled WGS sequence"/>
</dbReference>
<dbReference type="Proteomes" id="UP000663891">
    <property type="component" value="Unassembled WGS sequence"/>
</dbReference>
<proteinExistence type="predicted"/>
<dbReference type="EMBL" id="CAJNOG010001975">
    <property type="protein sequence ID" value="CAF1482771.1"/>
    <property type="molecule type" value="Genomic_DNA"/>
</dbReference>
<comment type="caution">
    <text evidence="5">The sequence shown here is derived from an EMBL/GenBank/DDBJ whole genome shotgun (WGS) entry which is preliminary data.</text>
</comment>
<evidence type="ECO:0000313" key="8">
    <source>
        <dbReference type="Proteomes" id="UP000663881"/>
    </source>
</evidence>
<evidence type="ECO:0000313" key="3">
    <source>
        <dbReference type="EMBL" id="CAF1482771.1"/>
    </source>
</evidence>
<evidence type="ECO:0000313" key="2">
    <source>
        <dbReference type="EMBL" id="CAF1462912.1"/>
    </source>
</evidence>
<organism evidence="5 8">
    <name type="scientific">Adineta steineri</name>
    <dbReference type="NCBI Taxonomy" id="433720"/>
    <lineage>
        <taxon>Eukaryota</taxon>
        <taxon>Metazoa</taxon>
        <taxon>Spiralia</taxon>
        <taxon>Gnathifera</taxon>
        <taxon>Rotifera</taxon>
        <taxon>Eurotatoria</taxon>
        <taxon>Bdelloidea</taxon>
        <taxon>Adinetida</taxon>
        <taxon>Adinetidae</taxon>
        <taxon>Adineta</taxon>
    </lineage>
</organism>
<dbReference type="EMBL" id="CAJOAY010002545">
    <property type="protein sequence ID" value="CAF3960955.1"/>
    <property type="molecule type" value="Genomic_DNA"/>
</dbReference>